<feature type="compositionally biased region" description="Acidic residues" evidence="2">
    <location>
        <begin position="133"/>
        <end position="151"/>
    </location>
</feature>
<dbReference type="EMBL" id="JAACFV010000025">
    <property type="protein sequence ID" value="KAF7510879.1"/>
    <property type="molecule type" value="Genomic_DNA"/>
</dbReference>
<reference evidence="3" key="1">
    <citation type="submission" date="2020-02" db="EMBL/GenBank/DDBJ databases">
        <authorList>
            <person name="Palmer J.M."/>
        </authorList>
    </citation>
    <scope>NUCLEOTIDE SEQUENCE</scope>
    <source>
        <strain evidence="3">EPUS1.4</strain>
        <tissue evidence="3">Thallus</tissue>
    </source>
</reference>
<sequence length="151" mass="17146">MESAQHTRTAGPPRPPPPTPKPADKPVVIAGRKGKLEFEIQEATEKLTLLQKRRDEAARTKDHTLKSDLEYYAIPEMKARVEKLKQELNPWVDDYQKKRDDEKRTAAASASANTEAEKGQIRYNAEMQTDSESSSEEDEPDESEAIMDIYD</sequence>
<keyword evidence="4" id="KW-1185">Reference proteome</keyword>
<feature type="region of interest" description="Disordered" evidence="2">
    <location>
        <begin position="1"/>
        <end position="26"/>
    </location>
</feature>
<feature type="compositionally biased region" description="Basic and acidic residues" evidence="2">
    <location>
        <begin position="94"/>
        <end position="105"/>
    </location>
</feature>
<evidence type="ECO:0000313" key="4">
    <source>
        <dbReference type="Proteomes" id="UP000606974"/>
    </source>
</evidence>
<feature type="region of interest" description="Disordered" evidence="2">
    <location>
        <begin position="93"/>
        <end position="151"/>
    </location>
</feature>
<proteinExistence type="predicted"/>
<evidence type="ECO:0000256" key="2">
    <source>
        <dbReference type="SAM" id="MobiDB-lite"/>
    </source>
</evidence>
<gene>
    <name evidence="3" type="ORF">GJ744_005709</name>
</gene>
<accession>A0A8H7E558</accession>
<evidence type="ECO:0000313" key="3">
    <source>
        <dbReference type="EMBL" id="KAF7510879.1"/>
    </source>
</evidence>
<feature type="coiled-coil region" evidence="1">
    <location>
        <begin position="33"/>
        <end position="60"/>
    </location>
</feature>
<evidence type="ECO:0000256" key="1">
    <source>
        <dbReference type="SAM" id="Coils"/>
    </source>
</evidence>
<dbReference type="AlphaFoldDB" id="A0A8H7E558"/>
<comment type="caution">
    <text evidence="3">The sequence shown here is derived from an EMBL/GenBank/DDBJ whole genome shotgun (WGS) entry which is preliminary data.</text>
</comment>
<protein>
    <submittedName>
        <fullName evidence="3">Uncharacterized protein</fullName>
    </submittedName>
</protein>
<keyword evidence="1" id="KW-0175">Coiled coil</keyword>
<dbReference type="OrthoDB" id="5431013at2759"/>
<dbReference type="Proteomes" id="UP000606974">
    <property type="component" value="Unassembled WGS sequence"/>
</dbReference>
<organism evidence="3 4">
    <name type="scientific">Endocarpon pusillum</name>
    <dbReference type="NCBI Taxonomy" id="364733"/>
    <lineage>
        <taxon>Eukaryota</taxon>
        <taxon>Fungi</taxon>
        <taxon>Dikarya</taxon>
        <taxon>Ascomycota</taxon>
        <taxon>Pezizomycotina</taxon>
        <taxon>Eurotiomycetes</taxon>
        <taxon>Chaetothyriomycetidae</taxon>
        <taxon>Verrucariales</taxon>
        <taxon>Verrucariaceae</taxon>
        <taxon>Endocarpon</taxon>
    </lineage>
</organism>
<name>A0A8H7E558_9EURO</name>
<feature type="compositionally biased region" description="Pro residues" evidence="2">
    <location>
        <begin position="12"/>
        <end position="21"/>
    </location>
</feature>